<protein>
    <submittedName>
        <fullName evidence="2">CRISPR/Cas system-associated exonuclease Cas4 (RecB family)</fullName>
    </submittedName>
</protein>
<feature type="domain" description="DUF83" evidence="1">
    <location>
        <begin position="1"/>
        <end position="46"/>
    </location>
</feature>
<keyword evidence="2" id="KW-0269">Exonuclease</keyword>
<dbReference type="GO" id="GO:0004527">
    <property type="term" value="F:exonuclease activity"/>
    <property type="evidence" value="ECO:0007669"/>
    <property type="project" value="UniProtKB-KW"/>
</dbReference>
<dbReference type="EMBL" id="JAGGKP010000025">
    <property type="protein sequence ID" value="MBP1938687.1"/>
    <property type="molecule type" value="Genomic_DNA"/>
</dbReference>
<dbReference type="Pfam" id="PF01930">
    <property type="entry name" value="Cas_Cas4"/>
    <property type="match status" value="1"/>
</dbReference>
<evidence type="ECO:0000259" key="1">
    <source>
        <dbReference type="Pfam" id="PF01930"/>
    </source>
</evidence>
<keyword evidence="2" id="KW-0378">Hydrolase</keyword>
<proteinExistence type="predicted"/>
<gene>
    <name evidence="2" type="ORF">J2Z20_003629</name>
</gene>
<keyword evidence="3" id="KW-1185">Reference proteome</keyword>
<keyword evidence="2" id="KW-0540">Nuclease</keyword>
<dbReference type="InterPro" id="IPR022765">
    <property type="entry name" value="Dna2/Cas4_DUF83"/>
</dbReference>
<accession>A0ABS4H823</accession>
<name>A0ABS4H823_9BACL</name>
<organism evidence="2 3">
    <name type="scientific">Paenibacillus sediminis</name>
    <dbReference type="NCBI Taxonomy" id="664909"/>
    <lineage>
        <taxon>Bacteria</taxon>
        <taxon>Bacillati</taxon>
        <taxon>Bacillota</taxon>
        <taxon>Bacilli</taxon>
        <taxon>Bacillales</taxon>
        <taxon>Paenibacillaceae</taxon>
        <taxon>Paenibacillus</taxon>
    </lineage>
</organism>
<sequence length="55" mass="6294">EVILNEQGQREVEEAMKGVESVLQSHIPPFRKLPYCSKCAYKDFCYAGEEEEGEV</sequence>
<evidence type="ECO:0000313" key="2">
    <source>
        <dbReference type="EMBL" id="MBP1938687.1"/>
    </source>
</evidence>
<dbReference type="Proteomes" id="UP001519273">
    <property type="component" value="Unassembled WGS sequence"/>
</dbReference>
<feature type="non-terminal residue" evidence="2">
    <location>
        <position position="1"/>
    </location>
</feature>
<evidence type="ECO:0000313" key="3">
    <source>
        <dbReference type="Proteomes" id="UP001519273"/>
    </source>
</evidence>
<comment type="caution">
    <text evidence="2">The sequence shown here is derived from an EMBL/GenBank/DDBJ whole genome shotgun (WGS) entry which is preliminary data.</text>
</comment>
<reference evidence="2 3" key="1">
    <citation type="submission" date="2021-03" db="EMBL/GenBank/DDBJ databases">
        <title>Genomic Encyclopedia of Type Strains, Phase IV (KMG-IV): sequencing the most valuable type-strain genomes for metagenomic binning, comparative biology and taxonomic classification.</title>
        <authorList>
            <person name="Goeker M."/>
        </authorList>
    </citation>
    <scope>NUCLEOTIDE SEQUENCE [LARGE SCALE GENOMIC DNA]</scope>
    <source>
        <strain evidence="2 3">DSM 23491</strain>
    </source>
</reference>